<evidence type="ECO:0000259" key="3">
    <source>
        <dbReference type="PROSITE" id="PS50174"/>
    </source>
</evidence>
<dbReference type="SUPFAM" id="SSF57850">
    <property type="entry name" value="RING/U-box"/>
    <property type="match status" value="1"/>
</dbReference>
<name>A0A7J6PAA0_PEROL</name>
<dbReference type="InterPro" id="IPR022185">
    <property type="entry name" value="DUF3712"/>
</dbReference>
<evidence type="ECO:0000313" key="4">
    <source>
        <dbReference type="EMBL" id="KAF4693094.1"/>
    </source>
</evidence>
<dbReference type="SMART" id="SM00443">
    <property type="entry name" value="G_patch"/>
    <property type="match status" value="1"/>
</dbReference>
<evidence type="ECO:0000313" key="5">
    <source>
        <dbReference type="Proteomes" id="UP000541610"/>
    </source>
</evidence>
<keyword evidence="1" id="KW-0175">Coiled coil</keyword>
<accession>A0A7J6PAA0</accession>
<dbReference type="OrthoDB" id="4822at2759"/>
<dbReference type="InterPro" id="IPR013083">
    <property type="entry name" value="Znf_RING/FYVE/PHD"/>
</dbReference>
<feature type="region of interest" description="Disordered" evidence="2">
    <location>
        <begin position="638"/>
        <end position="657"/>
    </location>
</feature>
<proteinExistence type="predicted"/>
<gene>
    <name evidence="4" type="ORF">FOZ60_011878</name>
</gene>
<feature type="compositionally biased region" description="Basic and acidic residues" evidence="2">
    <location>
        <begin position="355"/>
        <end position="367"/>
    </location>
</feature>
<feature type="domain" description="G-patch" evidence="3">
    <location>
        <begin position="316"/>
        <end position="362"/>
    </location>
</feature>
<evidence type="ECO:0000256" key="2">
    <source>
        <dbReference type="SAM" id="MobiDB-lite"/>
    </source>
</evidence>
<protein>
    <recommendedName>
        <fullName evidence="3">G-patch domain-containing protein</fullName>
    </recommendedName>
</protein>
<dbReference type="Pfam" id="PF01585">
    <property type="entry name" value="G-patch"/>
    <property type="match status" value="1"/>
</dbReference>
<feature type="coiled-coil region" evidence="1">
    <location>
        <begin position="859"/>
        <end position="907"/>
    </location>
</feature>
<feature type="compositionally biased region" description="Basic residues" evidence="2">
    <location>
        <begin position="368"/>
        <end position="382"/>
    </location>
</feature>
<dbReference type="Pfam" id="PF12505">
    <property type="entry name" value="DUF3712"/>
    <property type="match status" value="1"/>
</dbReference>
<reference evidence="4 5" key="1">
    <citation type="submission" date="2020-04" db="EMBL/GenBank/DDBJ databases">
        <title>Perkinsus olseni comparative genomics.</title>
        <authorList>
            <person name="Bogema D.R."/>
        </authorList>
    </citation>
    <scope>NUCLEOTIDE SEQUENCE [LARGE SCALE GENOMIC DNA]</scope>
    <source>
        <strain evidence="4">00978-12</strain>
    </source>
</reference>
<dbReference type="GO" id="GO:0003676">
    <property type="term" value="F:nucleic acid binding"/>
    <property type="evidence" value="ECO:0007669"/>
    <property type="project" value="InterPro"/>
</dbReference>
<dbReference type="PROSITE" id="PS50174">
    <property type="entry name" value="G_PATCH"/>
    <property type="match status" value="1"/>
</dbReference>
<sequence length="1320" mass="145395">MFILAPALAEAALNDSEFSVDEMEILGENVKDCNADAAFCLDTIFVSTFHNPMIFGATVEPFIASVSTDEAVVAHTSMPSVKVRASSDTTINETVVVTVSNRSEFDRFSAEVIAKESVQLRLKANITVKSFGIKFSGLRLDKSMAFVGLNNFEGARPSMVDLNLITSLGDVVRGQARFLATLQVDNPSVVTVRDVGQIFGDIMYGERQIGMFKTAGDISVTGGQNTNIAAEIVFAAGVGMLRLVGDLILTLVGGDDVVVDVRGRNSSNPIFDAAVKSIEVSMLLAAPKGSSSEAAKGSKKQEDYMDTMSTDQMDKTYGIGFRLLRKNGYSGEGSLGKTNKGVAAPIAVYRRKDKEGLRDDEREQRLKEKLHRRSRRQKKRAAHGPLGDIAAREKLLQGLVRLIRTTGQDQMPLWLAAHKVQTNPEELRRILSLYPKHFQITHYEGEDHVLLRNLSADTIVCECSASFPTRDACILHLTEIVVNPTNPTDATHPQLIGRLSETTSGNVDNLYCLVCDMKCRSAISLAVHSLGARVDESISEHRQFGYSLLCAAASGNEDDFDQFYNALKSHNRSFNWDSFGAACADPGVEIEFSEPDVLFTGEIQSCDGSEDSVSEVPVVDLDGSDTESSDSDCVEIVDDSPLGPRPRRSANGTHGRVKSDGEVLSVDIGPKIPSAHYLSANAKTFTATHVRVALVRRSSTMVSATLSWYRMISHMAVSEDFSLRCNDTTCNSVLNGGYEPFNLDQLDTAPDRTCMAYKCLKCPHVFCKKHAVKWFKSGRVCPICDTRTGVSQLLLDPLSSPINIHAPVVTRNPLLGHSLTTLADALFEAFEFRSEQIRVEVDKTMISRRVAQVKIAETAREYAKNAEEARTQAQVIQKKFTRVETQVKRLQQAIAQQNQELQRLYGLSISMPWFAIDFLDMTSDRPYFSREWSDPWVEIEKDSLQCRESIGFGFPIWGVALGSWGVRSTERSGKFRYSVEVHPSPEARSGAIAGFAAVPHSTTNATSCILCIDYRTGRLGKSSNTDPLIVLWSKPSGGVRTHDPTTICAELSLKDSKVWFEGLDNPQAIPIPTWQLTKNCIWVPFVALRDCRVSKLDAKSIPPFEVGSTSLGSPRTVYCTCGPPLSGKSFQLNRTIAADKITGVVLNLSERAILNRACLDKDAKNPNAGKSEKVAFDEIMLAYEPPLSNWRRHHAVFVWKQLQKMSKRWPSCNSVVLDSCHLLESYRSWLRNSVVPKTVTIQYTVVLPDSVRTLHERAGAASRLRQLVACAEGSTISLPVEAKGVKVVHTTLGGREVSQRVFDEWMKDAQQPETKRGIAG</sequence>
<comment type="caution">
    <text evidence="4">The sequence shown here is derived from an EMBL/GenBank/DDBJ whole genome shotgun (WGS) entry which is preliminary data.</text>
</comment>
<dbReference type="Gene3D" id="3.30.40.10">
    <property type="entry name" value="Zinc/RING finger domain, C3HC4 (zinc finger)"/>
    <property type="match status" value="1"/>
</dbReference>
<feature type="region of interest" description="Disordered" evidence="2">
    <location>
        <begin position="355"/>
        <end position="386"/>
    </location>
</feature>
<dbReference type="InterPro" id="IPR000467">
    <property type="entry name" value="G_patch_dom"/>
</dbReference>
<dbReference type="Proteomes" id="UP000541610">
    <property type="component" value="Unassembled WGS sequence"/>
</dbReference>
<dbReference type="PANTHER" id="PTHR35895">
    <property type="entry name" value="CHROMOSOME 16, WHOLE GENOME SHOTGUN SEQUENCE"/>
    <property type="match status" value="1"/>
</dbReference>
<dbReference type="GO" id="GO:0016020">
    <property type="term" value="C:membrane"/>
    <property type="evidence" value="ECO:0007669"/>
    <property type="project" value="TreeGrafter"/>
</dbReference>
<organism evidence="4 5">
    <name type="scientific">Perkinsus olseni</name>
    <name type="common">Perkinsus atlanticus</name>
    <dbReference type="NCBI Taxonomy" id="32597"/>
    <lineage>
        <taxon>Eukaryota</taxon>
        <taxon>Sar</taxon>
        <taxon>Alveolata</taxon>
        <taxon>Perkinsozoa</taxon>
        <taxon>Perkinsea</taxon>
        <taxon>Perkinsida</taxon>
        <taxon>Perkinsidae</taxon>
        <taxon>Perkinsus</taxon>
    </lineage>
</organism>
<dbReference type="PANTHER" id="PTHR35895:SF1">
    <property type="entry name" value="LIPID-BINDING SERUM GLYCOPROTEIN C-TERMINAL DOMAIN-CONTAINING PROTEIN"/>
    <property type="match status" value="1"/>
</dbReference>
<evidence type="ECO:0000256" key="1">
    <source>
        <dbReference type="SAM" id="Coils"/>
    </source>
</evidence>
<dbReference type="InterPro" id="IPR046368">
    <property type="entry name" value="Tag1"/>
</dbReference>
<dbReference type="EMBL" id="JABANP010000050">
    <property type="protein sequence ID" value="KAF4693094.1"/>
    <property type="molecule type" value="Genomic_DNA"/>
</dbReference>